<dbReference type="FunFam" id="3.40.50.300:FF:000345">
    <property type="entry name" value="AAA family ATPase"/>
    <property type="match status" value="1"/>
</dbReference>
<dbReference type="GO" id="GO:0005524">
    <property type="term" value="F:ATP binding"/>
    <property type="evidence" value="ECO:0007669"/>
    <property type="project" value="UniProtKB-KW"/>
</dbReference>
<keyword evidence="3" id="KW-0067">ATP-binding</keyword>
<dbReference type="GO" id="GO:0008047">
    <property type="term" value="F:enzyme activator activity"/>
    <property type="evidence" value="ECO:0007669"/>
    <property type="project" value="TreeGrafter"/>
</dbReference>
<dbReference type="InterPro" id="IPR008921">
    <property type="entry name" value="DNA_pol3_clamp-load_cplx_C"/>
</dbReference>
<dbReference type="InterPro" id="IPR021886">
    <property type="entry name" value="MgsA_C"/>
</dbReference>
<dbReference type="SUPFAM" id="SSF52540">
    <property type="entry name" value="P-loop containing nucleoside triphosphate hydrolases"/>
    <property type="match status" value="1"/>
</dbReference>
<dbReference type="Gene3D" id="1.10.8.60">
    <property type="match status" value="1"/>
</dbReference>
<evidence type="ECO:0000256" key="1">
    <source>
        <dbReference type="ARBA" id="ARBA00008959"/>
    </source>
</evidence>
<dbReference type="InterPro" id="IPR027417">
    <property type="entry name" value="P-loop_NTPase"/>
</dbReference>
<protein>
    <submittedName>
        <fullName evidence="5">Replication-associated recombination protein A</fullName>
    </submittedName>
</protein>
<dbReference type="EMBL" id="UFYA01000001">
    <property type="protein sequence ID" value="STD06328.1"/>
    <property type="molecule type" value="Genomic_DNA"/>
</dbReference>
<feature type="domain" description="AAA+ ATPase" evidence="4">
    <location>
        <begin position="83"/>
        <end position="198"/>
    </location>
</feature>
<dbReference type="FunFam" id="1.20.272.10:FF:000001">
    <property type="entry name" value="Putative AAA family ATPase"/>
    <property type="match status" value="1"/>
</dbReference>
<accession>A0AA46GZY2</accession>
<dbReference type="PANTHER" id="PTHR13779:SF7">
    <property type="entry name" value="ATPASE WRNIP1"/>
    <property type="match status" value="1"/>
</dbReference>
<evidence type="ECO:0000259" key="4">
    <source>
        <dbReference type="SMART" id="SM00382"/>
    </source>
</evidence>
<dbReference type="InterPro" id="IPR003959">
    <property type="entry name" value="ATPase_AAA_core"/>
</dbReference>
<dbReference type="Proteomes" id="UP000254118">
    <property type="component" value="Unassembled WGS sequence"/>
</dbReference>
<dbReference type="InterPro" id="IPR032423">
    <property type="entry name" value="AAA_assoc_2"/>
</dbReference>
<keyword evidence="2" id="KW-0547">Nucleotide-binding</keyword>
<dbReference type="AlphaFoldDB" id="A0AA46GZY2"/>
<dbReference type="Gene3D" id="1.20.272.10">
    <property type="match status" value="1"/>
</dbReference>
<dbReference type="GO" id="GO:0003677">
    <property type="term" value="F:DNA binding"/>
    <property type="evidence" value="ECO:0007669"/>
    <property type="project" value="InterPro"/>
</dbReference>
<dbReference type="SUPFAM" id="SSF48019">
    <property type="entry name" value="post-AAA+ oligomerization domain-like"/>
    <property type="match status" value="1"/>
</dbReference>
<dbReference type="Gene3D" id="3.40.50.300">
    <property type="entry name" value="P-loop containing nucleotide triphosphate hydrolases"/>
    <property type="match status" value="1"/>
</dbReference>
<dbReference type="CDD" id="cd18139">
    <property type="entry name" value="HLD_clamp_RarA"/>
    <property type="match status" value="1"/>
</dbReference>
<evidence type="ECO:0000256" key="2">
    <source>
        <dbReference type="ARBA" id="ARBA00022741"/>
    </source>
</evidence>
<dbReference type="Pfam" id="PF00004">
    <property type="entry name" value="AAA"/>
    <property type="match status" value="1"/>
</dbReference>
<dbReference type="GO" id="GO:0000731">
    <property type="term" value="P:DNA synthesis involved in DNA repair"/>
    <property type="evidence" value="ECO:0007669"/>
    <property type="project" value="TreeGrafter"/>
</dbReference>
<dbReference type="CDD" id="cd00009">
    <property type="entry name" value="AAA"/>
    <property type="match status" value="1"/>
</dbReference>
<dbReference type="GO" id="GO:0017116">
    <property type="term" value="F:single-stranded DNA helicase activity"/>
    <property type="evidence" value="ECO:0007669"/>
    <property type="project" value="TreeGrafter"/>
</dbReference>
<dbReference type="GO" id="GO:0016887">
    <property type="term" value="F:ATP hydrolysis activity"/>
    <property type="evidence" value="ECO:0007669"/>
    <property type="project" value="InterPro"/>
</dbReference>
<proteinExistence type="inferred from homology"/>
<reference evidence="5 6" key="1">
    <citation type="submission" date="2018-06" db="EMBL/GenBank/DDBJ databases">
        <authorList>
            <consortium name="Pathogen Informatics"/>
            <person name="Doyle S."/>
        </authorList>
    </citation>
    <scope>NUCLEOTIDE SEQUENCE [LARGE SCALE GENOMIC DNA]</scope>
    <source>
        <strain evidence="5 6">NCTC7915</strain>
    </source>
</reference>
<evidence type="ECO:0000313" key="6">
    <source>
        <dbReference type="Proteomes" id="UP000254118"/>
    </source>
</evidence>
<dbReference type="PANTHER" id="PTHR13779">
    <property type="entry name" value="WERNER HELICASE-INTERACTING PROTEIN 1 FAMILY MEMBER"/>
    <property type="match status" value="1"/>
</dbReference>
<dbReference type="InterPro" id="IPR051314">
    <property type="entry name" value="AAA_ATPase_RarA/MGS1/WRNIP1"/>
</dbReference>
<organism evidence="5 6">
    <name type="scientific">Dermatophilus congolensis</name>
    <dbReference type="NCBI Taxonomy" id="1863"/>
    <lineage>
        <taxon>Bacteria</taxon>
        <taxon>Bacillati</taxon>
        <taxon>Actinomycetota</taxon>
        <taxon>Actinomycetes</taxon>
        <taxon>Micrococcales</taxon>
        <taxon>Dermatophilaceae</taxon>
        <taxon>Dermatophilus</taxon>
    </lineage>
</organism>
<comment type="caution">
    <text evidence="5">The sequence shown here is derived from an EMBL/GenBank/DDBJ whole genome shotgun (WGS) entry which is preliminary data.</text>
</comment>
<evidence type="ECO:0000313" key="5">
    <source>
        <dbReference type="EMBL" id="STD06328.1"/>
    </source>
</evidence>
<dbReference type="GO" id="GO:0006261">
    <property type="term" value="P:DNA-templated DNA replication"/>
    <property type="evidence" value="ECO:0007669"/>
    <property type="project" value="TreeGrafter"/>
</dbReference>
<dbReference type="SMART" id="SM00382">
    <property type="entry name" value="AAA"/>
    <property type="match status" value="1"/>
</dbReference>
<dbReference type="InterPro" id="IPR003593">
    <property type="entry name" value="AAA+_ATPase"/>
</dbReference>
<name>A0AA46GZY2_9MICO</name>
<dbReference type="Pfam" id="PF16193">
    <property type="entry name" value="AAA_assoc_2"/>
    <property type="match status" value="1"/>
</dbReference>
<dbReference type="Pfam" id="PF12002">
    <property type="entry name" value="MgsA_C"/>
    <property type="match status" value="1"/>
</dbReference>
<gene>
    <name evidence="5" type="primary">rarA</name>
    <name evidence="5" type="ORF">NCTC7915_00602</name>
</gene>
<sequence length="500" mass="52262">MWCACVGRLAGWRGGGGRFSLSGVSDDLFGVAAEAGRGGVGAVPLAVRMRPRSLDEVRGQGDVLRVGSPLRRLVEGAVGGGVGPLSVILWGPPGTGKTTLAHLVAGGERKFVELSALSAGVRDVRAVMEAARRDKDVCGVETVLFLDEIHRFSKAQQDALLPGVENRTVILVAATTENPSFSIVSPLLSRSMVVTLTSLSDEDVAGVVGAALVDERGLGGVFVLEEGALGHVVRMAGGDARRALTELEASAGVALDDLPAGRGYPTVDEPAVITLAHVERAVARSAVRYDRAGGQHYDVASAFIKSMRGSDVDAALHYLAVMLEAGEDPRFIARRVVISACEEIGMADPGALQTAVAAMHAVAQVGMPEARLILAQAVVHNCLAPKSNAVYSAVNAAMADVKAGRGGQVPPALRGSAFSRAAGSATRQVGVGKDAYVYAHDEVDSVARQQYLPDELVGVDYYHPKPHGYEERLVGRWAWLRERLGKPGAEGGSSNSSREG</sequence>
<comment type="similarity">
    <text evidence="1">Belongs to the AAA ATPase family. RarA/MGS1/WRNIP1 subfamily.</text>
</comment>
<dbReference type="Gene3D" id="1.10.3710.10">
    <property type="entry name" value="DNA polymerase III clamp loader subunits, C-terminal domain"/>
    <property type="match status" value="1"/>
</dbReference>
<evidence type="ECO:0000256" key="3">
    <source>
        <dbReference type="ARBA" id="ARBA00022840"/>
    </source>
</evidence>